<evidence type="ECO:0000313" key="4">
    <source>
        <dbReference type="EMBL" id="CUU44030.1"/>
    </source>
</evidence>
<dbReference type="EMBL" id="LN907867">
    <property type="protein sequence ID" value="CUU44030.1"/>
    <property type="molecule type" value="Genomic_DNA"/>
</dbReference>
<organism evidence="4 5">
    <name type="scientific">Blastochloris viridis</name>
    <name type="common">Rhodopseudomonas viridis</name>
    <dbReference type="NCBI Taxonomy" id="1079"/>
    <lineage>
        <taxon>Bacteria</taxon>
        <taxon>Pseudomonadati</taxon>
        <taxon>Pseudomonadota</taxon>
        <taxon>Alphaproteobacteria</taxon>
        <taxon>Hyphomicrobiales</taxon>
        <taxon>Blastochloridaceae</taxon>
        <taxon>Blastochloris</taxon>
    </lineage>
</organism>
<feature type="domain" description="Phosphoribosyltransferase" evidence="2">
    <location>
        <begin position="194"/>
        <end position="255"/>
    </location>
</feature>
<evidence type="ECO:0000259" key="3">
    <source>
        <dbReference type="Pfam" id="PF18912"/>
    </source>
</evidence>
<evidence type="ECO:0000259" key="2">
    <source>
        <dbReference type="Pfam" id="PF00156"/>
    </source>
</evidence>
<proteinExistence type="inferred from homology"/>
<dbReference type="CDD" id="cd06223">
    <property type="entry name" value="PRTases_typeI"/>
    <property type="match status" value="1"/>
</dbReference>
<comment type="similarity">
    <text evidence="1">Belongs to the ComF/GntX family.</text>
</comment>
<dbReference type="Proteomes" id="UP000065734">
    <property type="component" value="Chromosome I"/>
</dbReference>
<accession>A0A0P0IAZ9</accession>
<dbReference type="Pfam" id="PF18912">
    <property type="entry name" value="DZR_2"/>
    <property type="match status" value="1"/>
</dbReference>
<dbReference type="OrthoDB" id="9779910at2"/>
<dbReference type="AlphaFoldDB" id="A0A0P0IAZ9"/>
<dbReference type="KEGG" id="bvr:BVIR_293"/>
<dbReference type="PATRIC" id="fig|1079.6.peg.307"/>
<evidence type="ECO:0000256" key="1">
    <source>
        <dbReference type="ARBA" id="ARBA00008007"/>
    </source>
</evidence>
<dbReference type="PANTHER" id="PTHR47505">
    <property type="entry name" value="DNA UTILIZATION PROTEIN YHGH"/>
    <property type="match status" value="1"/>
</dbReference>
<dbReference type="InterPro" id="IPR044005">
    <property type="entry name" value="DZR_2"/>
</dbReference>
<dbReference type="Gene3D" id="3.40.50.2020">
    <property type="match status" value="1"/>
</dbReference>
<dbReference type="PANTHER" id="PTHR47505:SF1">
    <property type="entry name" value="DNA UTILIZATION PROTEIN YHGH"/>
    <property type="match status" value="1"/>
</dbReference>
<protein>
    <submittedName>
        <fullName evidence="4">DNA utilization protein GntX</fullName>
    </submittedName>
</protein>
<dbReference type="Pfam" id="PF00156">
    <property type="entry name" value="Pribosyltran"/>
    <property type="match status" value="1"/>
</dbReference>
<feature type="domain" description="Double zinc ribbon" evidence="3">
    <location>
        <begin position="30"/>
        <end position="75"/>
    </location>
</feature>
<dbReference type="InterPro" id="IPR051910">
    <property type="entry name" value="ComF/GntX_DNA_util-trans"/>
</dbReference>
<dbReference type="SUPFAM" id="SSF53271">
    <property type="entry name" value="PRTase-like"/>
    <property type="match status" value="1"/>
</dbReference>
<sequence length="263" mass="27863">MMDPVAAGGGGALGRRGIATLRAAAALIRDVALPPTCIACRVPVADDGGLCPACWAKLNFVSRPYCERLGTPFAVDLGAGMISPAALADPPAFQRARAVARYDEVARRLVHALKFGDRIELARPLGRMMAQAGAELLTDADAVVPVPLHWMRLWRRRFNQSAALADEIGRSAGIAARPGLLVRRRRTGHQVGLSRAERARNVQGAFAVPPEGVGEVRGRRLVLIDDVLTTGATLEACARVLSRAGAARVDALVFARVVDLADG</sequence>
<gene>
    <name evidence="4" type="ORF">BVIRIDIS_30590</name>
</gene>
<dbReference type="STRING" id="1079.BVIR_293"/>
<dbReference type="InterPro" id="IPR000836">
    <property type="entry name" value="PRTase_dom"/>
</dbReference>
<dbReference type="InterPro" id="IPR029057">
    <property type="entry name" value="PRTase-like"/>
</dbReference>
<evidence type="ECO:0000313" key="5">
    <source>
        <dbReference type="Proteomes" id="UP000065734"/>
    </source>
</evidence>
<reference evidence="5" key="1">
    <citation type="journal article" date="2016" name="Genome Announc.">
        <title>Revised genome sequence of the purple photosynthetic bacterium Blastochloris viridis.</title>
        <authorList>
            <person name="Liu L.N."/>
            <person name="Faulkner M."/>
            <person name="Liu X."/>
            <person name="Huang F."/>
            <person name="Darby A.C."/>
            <person name="Hall N."/>
        </authorList>
    </citation>
    <scope>NUCLEOTIDE SEQUENCE [LARGE SCALE GENOMIC DNA]</scope>
    <source>
        <strain evidence="5">ATCC 19567 / DSM 133 / F</strain>
    </source>
</reference>
<keyword evidence="5" id="KW-1185">Reference proteome</keyword>
<dbReference type="RefSeq" id="WP_145911907.1">
    <property type="nucleotide sequence ID" value="NZ_AP014854.2"/>
</dbReference>
<name>A0A0P0IAZ9_BLAVI</name>